<dbReference type="SUPFAM" id="SSF52540">
    <property type="entry name" value="P-loop containing nucleoside triphosphate hydrolases"/>
    <property type="match status" value="1"/>
</dbReference>
<keyword evidence="3" id="KW-1185">Reference proteome</keyword>
<dbReference type="Gene3D" id="3.40.50.300">
    <property type="entry name" value="P-loop containing nucleotide triphosphate hydrolases"/>
    <property type="match status" value="1"/>
</dbReference>
<name>A0A328TX43_9GAMM</name>
<evidence type="ECO:0000259" key="1">
    <source>
        <dbReference type="Pfam" id="PF01078"/>
    </source>
</evidence>
<comment type="caution">
    <text evidence="2">The sequence shown here is derived from an EMBL/GenBank/DDBJ whole genome shotgun (WGS) entry which is preliminary data.</text>
</comment>
<dbReference type="InterPro" id="IPR027417">
    <property type="entry name" value="P-loop_NTPase"/>
</dbReference>
<dbReference type="AlphaFoldDB" id="A0A328TX43"/>
<dbReference type="InterPro" id="IPR000523">
    <property type="entry name" value="Mg_chelatse_chII-like_cat_dom"/>
</dbReference>
<sequence>MGGGSLQKPREISLAHSGVLFLDELPEFKRRALDALREPPESGEISIS</sequence>
<dbReference type="EMBL" id="LJAM02000043">
    <property type="protein sequence ID" value="RAP72336.1"/>
    <property type="molecule type" value="Genomic_DNA"/>
</dbReference>
<organism evidence="2 3">
    <name type="scientific">Candidatus Erwinia dacicola</name>
    <dbReference type="NCBI Taxonomy" id="252393"/>
    <lineage>
        <taxon>Bacteria</taxon>
        <taxon>Pseudomonadati</taxon>
        <taxon>Pseudomonadota</taxon>
        <taxon>Gammaproteobacteria</taxon>
        <taxon>Enterobacterales</taxon>
        <taxon>Erwiniaceae</taxon>
        <taxon>Erwinia</taxon>
    </lineage>
</organism>
<protein>
    <submittedName>
        <fullName evidence="2">Magnesium chelatase, subunit ChlI family protein</fullName>
    </submittedName>
</protein>
<evidence type="ECO:0000313" key="3">
    <source>
        <dbReference type="Proteomes" id="UP000244334"/>
    </source>
</evidence>
<reference evidence="2" key="1">
    <citation type="submission" date="2018-04" db="EMBL/GenBank/DDBJ databases">
        <title>Genomes of the Obligate Erwinia dacicola and Facultative Enterobacter sp. OLF Endosymbionts of the Olive Fruit fly, Bactrocera oleae.</title>
        <authorList>
            <person name="Estes A.M."/>
            <person name="Hearn D.J."/>
            <person name="Agarwal S."/>
            <person name="Pierson E.A."/>
            <person name="Dunning-Hotopp J.C."/>
        </authorList>
    </citation>
    <scope>NUCLEOTIDE SEQUENCE [LARGE SCALE GENOMIC DNA]</scope>
    <source>
        <strain evidence="2">Oroville</strain>
    </source>
</reference>
<proteinExistence type="predicted"/>
<feature type="domain" description="Magnesium chelatase ChlI-like catalytic" evidence="1">
    <location>
        <begin position="1"/>
        <end position="48"/>
    </location>
</feature>
<gene>
    <name evidence="2" type="ORF">ACZ87_00842</name>
</gene>
<dbReference type="Proteomes" id="UP000244334">
    <property type="component" value="Unassembled WGS sequence"/>
</dbReference>
<dbReference type="Pfam" id="PF01078">
    <property type="entry name" value="Mg_chelatase"/>
    <property type="match status" value="1"/>
</dbReference>
<evidence type="ECO:0000313" key="2">
    <source>
        <dbReference type="EMBL" id="RAP72336.1"/>
    </source>
</evidence>
<accession>A0A328TX43</accession>
<dbReference type="GO" id="GO:0005524">
    <property type="term" value="F:ATP binding"/>
    <property type="evidence" value="ECO:0007669"/>
    <property type="project" value="InterPro"/>
</dbReference>